<evidence type="ECO:0000313" key="9">
    <source>
        <dbReference type="Proteomes" id="UP000258127"/>
    </source>
</evidence>
<keyword evidence="6" id="KW-0964">Secreted</keyword>
<evidence type="ECO:0000259" key="7">
    <source>
        <dbReference type="PROSITE" id="PS52053"/>
    </source>
</evidence>
<comment type="PTM">
    <text evidence="6">Ubiquitinated in the presence of host E1 ubiquitin-activating enzyme, E2 ubiquitin-conjugating enzyme and ubiquitin.</text>
</comment>
<dbReference type="SMART" id="SM00369">
    <property type="entry name" value="LRR_TYP"/>
    <property type="match status" value="3"/>
</dbReference>
<evidence type="ECO:0000256" key="3">
    <source>
        <dbReference type="ARBA" id="ARBA00022614"/>
    </source>
</evidence>
<gene>
    <name evidence="8" type="ORF">DZC75_13020</name>
</gene>
<comment type="similarity">
    <text evidence="6">Belongs to the LRR-containing bacterial E3 ligase family.</text>
</comment>
<dbReference type="Pfam" id="PF14496">
    <property type="entry name" value="NEL"/>
    <property type="match status" value="1"/>
</dbReference>
<evidence type="ECO:0000256" key="6">
    <source>
        <dbReference type="PROSITE-ProRule" id="PRU01398"/>
    </source>
</evidence>
<evidence type="ECO:0000256" key="5">
    <source>
        <dbReference type="ARBA" id="ARBA00023026"/>
    </source>
</evidence>
<evidence type="ECO:0000313" key="8">
    <source>
        <dbReference type="EMBL" id="AXO88872.1"/>
    </source>
</evidence>
<dbReference type="InterPro" id="IPR029487">
    <property type="entry name" value="NEL_dom"/>
</dbReference>
<keyword evidence="5" id="KW-0843">Virulence</keyword>
<dbReference type="RefSeq" id="WP_116888516.1">
    <property type="nucleotide sequence ID" value="NZ_CP031641.1"/>
</dbReference>
<dbReference type="PROSITE" id="PS51450">
    <property type="entry name" value="LRR"/>
    <property type="match status" value="1"/>
</dbReference>
<dbReference type="Gene3D" id="3.80.10.10">
    <property type="entry name" value="Ribonuclease Inhibitor"/>
    <property type="match status" value="1"/>
</dbReference>
<accession>A0AAI8KC35</accession>
<reference evidence="8 9" key="1">
    <citation type="submission" date="2018-08" db="EMBL/GenBank/DDBJ databases">
        <authorList>
            <person name="Lee Y."/>
            <person name="Kakembo D."/>
        </authorList>
    </citation>
    <scope>NUCLEOTIDE SEQUENCE [LARGE SCALE GENOMIC DNA]</scope>
    <source>
        <strain evidence="8 9">JBCS1880</strain>
    </source>
</reference>
<dbReference type="PANTHER" id="PTHR48051">
    <property type="match status" value="1"/>
</dbReference>
<dbReference type="GO" id="GO:0005737">
    <property type="term" value="C:cytoplasm"/>
    <property type="evidence" value="ECO:0007669"/>
    <property type="project" value="TreeGrafter"/>
</dbReference>
<keyword evidence="6" id="KW-0833">Ubl conjugation pathway</keyword>
<keyword evidence="3" id="KW-0433">Leucine-rich repeat</keyword>
<dbReference type="InterPro" id="IPR032675">
    <property type="entry name" value="LRR_dom_sf"/>
</dbReference>
<dbReference type="Pfam" id="PF20178">
    <property type="entry name" value="ToxA_N"/>
    <property type="match status" value="1"/>
</dbReference>
<feature type="domain" description="NEL" evidence="7">
    <location>
        <begin position="1214"/>
        <end position="1503"/>
    </location>
</feature>
<evidence type="ECO:0000256" key="1">
    <source>
        <dbReference type="ARBA" id="ARBA00000900"/>
    </source>
</evidence>
<keyword evidence="6" id="KW-0808">Transferase</keyword>
<dbReference type="InterPro" id="IPR003591">
    <property type="entry name" value="Leu-rich_rpt_typical-subtyp"/>
</dbReference>
<dbReference type="InterPro" id="IPR046673">
    <property type="entry name" value="ToxA_N"/>
</dbReference>
<keyword evidence="6" id="KW-0832">Ubl conjugation</keyword>
<dbReference type="GO" id="GO:0016567">
    <property type="term" value="P:protein ubiquitination"/>
    <property type="evidence" value="ECO:0007669"/>
    <property type="project" value="InterPro"/>
</dbReference>
<keyword evidence="9" id="KW-1185">Reference proteome</keyword>
<evidence type="ECO:0000256" key="2">
    <source>
        <dbReference type="ARBA" id="ARBA00012483"/>
    </source>
</evidence>
<dbReference type="SUPFAM" id="SSF52058">
    <property type="entry name" value="L domain-like"/>
    <property type="match status" value="1"/>
</dbReference>
<name>A0AAI8KC35_9PSED</name>
<dbReference type="Gene3D" id="1.20.58.360">
    <property type="entry name" value="Shigella T3SS effector IpaH defines"/>
    <property type="match status" value="1"/>
</dbReference>
<sequence length="1503" mass="168031">MQHDSVHDNISHATDPFIQQILPEWLAKASAQQLMDLRDAFAEHGKHRRALTHQLSALEPLDRFARQRLADALHHRLLLTVDLDKVWWREQRRRFTAKPDQLPSDEPYFVSEPALPRLMQNFSSDESFYEGTALIYPASAQAALAEVVLTQDSAGVVSVCRETDVGAAYQDHLSTVFNAQFMQDLANDLRASFVLATRIADARRQLPQDEKQLLLDLAAGRRTRHRYVRFVQCAELQVLGASLTGVLAVEMRGFMGGLYAPPMLPPIIGVLLLMPDDALQPVRQFIGWRAVNDFLLSLARQPETLQGLCTRVSVSARVDWLARLEKRLLDPEPDLEPTVADRQGALFESLARVRVSRIRDDARALAVPTAQADSAHRAGLQQALVSAGWSVMGLAGLFVPVIGTLLLANLLRQTLSQLCEGVVHWTLGHRYEAVEHLLGVAETVAVNAALAAGATLVARQFVRSEFVESLEPVTNSRGERRLWRNDLTPYQAPPPPAVSIELENGLHADGTHLWWRTRDVSYRVWAAGNNGPWRLLDGSDAQGFGPALEYNGERAWRLQFERAQQWSQTTLLERLWPAAEGLSDEQQDQVLGVAGIDEVHLRGLMVEARPVPVQLRDTLERFAVQNRIDAFFAQLGQGDADPALWQFCVEQLGIQDLSQTAQADSLAEATYSLRPRLLEHFSRRYLRTDSALQLLQRDFPGLPDAYALAVLDRVTIKDRVTLRSKQRLPLSVAQHAREMLQLARLTRMREGLYLRDSHGQGAVDVVFALLNRYADWPASVTLELRQGTFAGRLLGRLAAFESSATTLVMVADQGRMRLYDSQGGVSSLVVAQPFGLFEALYACLPQADRTRLALPVTAGAQALRQRLRSWLPTSRSALLALMNMRDAGEPVSPLRRLPDGRVGYLLSGRQAGTGVSRDLLRRRIGALYSEFDERQVESHLNAMMAHPETAYGAMLAQEEQYSQLKQRLALWVDRARTLLNAQARRQVASQLRRAWRLNGDVIFDVNGRSYGVRLNLSGLPLRSLPDLGADIDFSHVGELVLTDLGLESLPPDFLNCFCELRWLNVSNNALRQIPEALARLTKLRNLRMGANQIILNNAGVSTLRTLTNLRALDLSFNPLGAVSLQLRPLVRLRQLNLRSTNLPAVPVDLDWCGLLENADLRDNHIHSLPQSILESSQSFIQALRLEGNPLPAAIRRRVGIVEPLPAQAGEQALLVDGARDLWLESLEEPQRTVRWEQWQALRQEPQSEEFFRLLAEMTVTSDFRRIPADLRQRVWTLVEAASENTALRNELFSLVADERTCVDSIASCFSALEVRLFIAQEVGSVRDPVLARAALLRLARRLFRLEQVQKAALADIAQRRTRGQTVDEVEVMLAYRVGLAAQLELPGQPRTMQFSALAEVSADQLRQVAAAVHAAEAGEELAQSISKQDFWIDNLESEHAAEFNAVRAPFWERLEKLHVTHSTRDAVYLSQVETVAHEQREAIAALRLRLTREALGEVDVGAG</sequence>
<keyword evidence="4" id="KW-0677">Repeat</keyword>
<dbReference type="InterPro" id="IPR001611">
    <property type="entry name" value="Leu-rich_rpt"/>
</dbReference>
<evidence type="ECO:0000256" key="4">
    <source>
        <dbReference type="ARBA" id="ARBA00022737"/>
    </source>
</evidence>
<proteinExistence type="inferred from homology"/>
<keyword evidence="6" id="KW-1035">Host cytoplasm</keyword>
<protein>
    <recommendedName>
        <fullName evidence="2">RING-type E3 ubiquitin transferase</fullName>
        <ecNumber evidence="2">2.3.2.27</ecNumber>
    </recommendedName>
</protein>
<dbReference type="PANTHER" id="PTHR48051:SF1">
    <property type="entry name" value="RAS SUPPRESSOR PROTEIN 1"/>
    <property type="match status" value="1"/>
</dbReference>
<dbReference type="GO" id="GO:0061630">
    <property type="term" value="F:ubiquitin protein ligase activity"/>
    <property type="evidence" value="ECO:0007669"/>
    <property type="project" value="UniProtKB-EC"/>
</dbReference>
<organism evidence="8 9">
    <name type="scientific">Pseudomonas parafulva</name>
    <dbReference type="NCBI Taxonomy" id="157782"/>
    <lineage>
        <taxon>Bacteria</taxon>
        <taxon>Pseudomonadati</taxon>
        <taxon>Pseudomonadota</taxon>
        <taxon>Gammaproteobacteria</taxon>
        <taxon>Pseudomonadales</taxon>
        <taxon>Pseudomonadaceae</taxon>
        <taxon>Pseudomonas</taxon>
    </lineage>
</organism>
<feature type="active site" description="Glycyl thioester intermediate" evidence="6">
    <location>
        <position position="1301"/>
    </location>
</feature>
<dbReference type="PROSITE" id="PS52053">
    <property type="entry name" value="NEL"/>
    <property type="match status" value="1"/>
</dbReference>
<dbReference type="EMBL" id="CP031641">
    <property type="protein sequence ID" value="AXO88872.1"/>
    <property type="molecule type" value="Genomic_DNA"/>
</dbReference>
<comment type="catalytic activity">
    <reaction evidence="1">
        <text>S-ubiquitinyl-[E2 ubiquitin-conjugating enzyme]-L-cysteine + [acceptor protein]-L-lysine = [E2 ubiquitin-conjugating enzyme]-L-cysteine + N(6)-ubiquitinyl-[acceptor protein]-L-lysine.</text>
        <dbReference type="EC" id="2.3.2.27"/>
    </reaction>
</comment>
<dbReference type="InterPro" id="IPR050216">
    <property type="entry name" value="LRR_domain-containing"/>
</dbReference>
<dbReference type="GO" id="GO:0005576">
    <property type="term" value="C:extracellular region"/>
    <property type="evidence" value="ECO:0007669"/>
    <property type="project" value="UniProtKB-UniRule"/>
</dbReference>
<dbReference type="Proteomes" id="UP000258127">
    <property type="component" value="Chromosome"/>
</dbReference>
<dbReference type="EC" id="2.3.2.27" evidence="2"/>